<comment type="similarity">
    <text evidence="6">Belongs to the CmpA/NrtA family.</text>
</comment>
<dbReference type="PANTHER" id="PTHR30024:SF43">
    <property type="entry name" value="BLL4572 PROTEIN"/>
    <property type="match status" value="1"/>
</dbReference>
<keyword evidence="3" id="KW-1003">Cell membrane</keyword>
<dbReference type="InterPro" id="IPR044527">
    <property type="entry name" value="NrtA/CpmA_ABC-bd_dom"/>
</dbReference>
<keyword evidence="5" id="KW-0472">Membrane</keyword>
<evidence type="ECO:0000256" key="6">
    <source>
        <dbReference type="ARBA" id="ARBA00024031"/>
    </source>
</evidence>
<dbReference type="CDD" id="cd13553">
    <property type="entry name" value="PBP2_NrtA_CpmA_like"/>
    <property type="match status" value="1"/>
</dbReference>
<keyword evidence="8" id="KW-1185">Reference proteome</keyword>
<evidence type="ECO:0000256" key="1">
    <source>
        <dbReference type="ARBA" id="ARBA00004308"/>
    </source>
</evidence>
<organism evidence="7 8">
    <name type="scientific">Pelomicrobium methylotrophicum</name>
    <dbReference type="NCBI Taxonomy" id="2602750"/>
    <lineage>
        <taxon>Bacteria</taxon>
        <taxon>Pseudomonadati</taxon>
        <taxon>Pseudomonadota</taxon>
        <taxon>Hydrogenophilia</taxon>
        <taxon>Hydrogenophilia incertae sedis</taxon>
        <taxon>Pelomicrobium</taxon>
    </lineage>
</organism>
<sequence>MTESTHCNGHPGPANPERRRVIKLAGVAAGASILSLVPPAIRSAAWAAGSEGLEKTKLTLGIIPLTDCAPIVVAFEKGYFKKYGLDVTVSKEASWANIRDKVAIGALDGAHMLAGMPIAASLGIGATPKPTITAFSMDLNGNAITVSNELYERMVEADPAAMSERPLSARALKKVIDADKAAGKPPMTFAMVFPVSTHNYQIRYWMASAGIDPDNDVRLIVIPPPQMVANLNAKNIVGYCVGEPWNERAVEMGIGRVLITSHEIWNNNPEKVFGVNLEWVERHPNTHKAVIKALLEAAQWMDKPENRMEVVRIISQKAYVNAPEEVVKMSMTGTFRYAKGEQPRPLPDFNVFYRYAATFPWQSHAAWFLTQMLRWGQIETPIDIKKTAASVYRADLYREAAKELGIPYPTIDHKPEGVHQGKWTLTQATQPIEMGLDLFFDGMRYDPSKLMQYLAGFKIKNMKVAMSDLAKLNA</sequence>
<dbReference type="InterPro" id="IPR006311">
    <property type="entry name" value="TAT_signal"/>
</dbReference>
<evidence type="ECO:0000313" key="8">
    <source>
        <dbReference type="Proteomes" id="UP000321201"/>
    </source>
</evidence>
<dbReference type="GO" id="GO:0012505">
    <property type="term" value="C:endomembrane system"/>
    <property type="evidence" value="ECO:0007669"/>
    <property type="project" value="UniProtKB-SubCell"/>
</dbReference>
<name>A0A5C7EN00_9PROT</name>
<protein>
    <submittedName>
        <fullName evidence="7">ABC transporter substrate-binding protein</fullName>
    </submittedName>
</protein>
<keyword evidence="2" id="KW-0813">Transport</keyword>
<comment type="subcellular location">
    <subcellularLocation>
        <location evidence="1">Endomembrane system</location>
    </subcellularLocation>
</comment>
<dbReference type="InParanoid" id="A0A5C7EN00"/>
<dbReference type="PROSITE" id="PS51318">
    <property type="entry name" value="TAT"/>
    <property type="match status" value="1"/>
</dbReference>
<evidence type="ECO:0000256" key="5">
    <source>
        <dbReference type="ARBA" id="ARBA00023136"/>
    </source>
</evidence>
<dbReference type="AlphaFoldDB" id="A0A5C7EN00"/>
<dbReference type="SUPFAM" id="SSF53850">
    <property type="entry name" value="Periplasmic binding protein-like II"/>
    <property type="match status" value="1"/>
</dbReference>
<dbReference type="EMBL" id="VPFL01000003">
    <property type="protein sequence ID" value="TXF13042.1"/>
    <property type="molecule type" value="Genomic_DNA"/>
</dbReference>
<dbReference type="Proteomes" id="UP000321201">
    <property type="component" value="Unassembled WGS sequence"/>
</dbReference>
<evidence type="ECO:0000256" key="4">
    <source>
        <dbReference type="ARBA" id="ARBA00022519"/>
    </source>
</evidence>
<dbReference type="RefSeq" id="WP_147798686.1">
    <property type="nucleotide sequence ID" value="NZ_VPFL01000003.1"/>
</dbReference>
<accession>A0A5C7EN00</accession>
<proteinExistence type="inferred from homology"/>
<dbReference type="Gene3D" id="3.40.190.10">
    <property type="entry name" value="Periplasmic binding protein-like II"/>
    <property type="match status" value="2"/>
</dbReference>
<dbReference type="PANTHER" id="PTHR30024">
    <property type="entry name" value="ALIPHATIC SULFONATES-BINDING PROTEIN-RELATED"/>
    <property type="match status" value="1"/>
</dbReference>
<dbReference type="OrthoDB" id="9815454at2"/>
<evidence type="ECO:0000313" key="7">
    <source>
        <dbReference type="EMBL" id="TXF13042.1"/>
    </source>
</evidence>
<reference evidence="7 8" key="1">
    <citation type="submission" date="2019-08" db="EMBL/GenBank/DDBJ databases">
        <title>Pelomicrobium methylotrophicum gen. nov., sp. nov. a moderately thermophilic, facultatively anaerobic, lithoautotrophic and methylotrophic bacterium isolated from a terrestrial mud volcano.</title>
        <authorList>
            <person name="Slobodkina G.B."/>
            <person name="Merkel A.Y."/>
            <person name="Slobodkin A.I."/>
        </authorList>
    </citation>
    <scope>NUCLEOTIDE SEQUENCE [LARGE SCALE GENOMIC DNA]</scope>
    <source>
        <strain evidence="7 8">SM250</strain>
    </source>
</reference>
<keyword evidence="4" id="KW-0997">Cell inner membrane</keyword>
<gene>
    <name evidence="7" type="ORF">FR698_02920</name>
</gene>
<comment type="caution">
    <text evidence="7">The sequence shown here is derived from an EMBL/GenBank/DDBJ whole genome shotgun (WGS) entry which is preliminary data.</text>
</comment>
<evidence type="ECO:0000256" key="2">
    <source>
        <dbReference type="ARBA" id="ARBA00022448"/>
    </source>
</evidence>
<evidence type="ECO:0000256" key="3">
    <source>
        <dbReference type="ARBA" id="ARBA00022475"/>
    </source>
</evidence>
<dbReference type="Pfam" id="PF13379">
    <property type="entry name" value="NMT1_2"/>
    <property type="match status" value="1"/>
</dbReference>